<organism evidence="2 3">
    <name type="scientific">Tenacibaculum vairaonense</name>
    <dbReference type="NCBI Taxonomy" id="3137860"/>
    <lineage>
        <taxon>Bacteria</taxon>
        <taxon>Pseudomonadati</taxon>
        <taxon>Bacteroidota</taxon>
        <taxon>Flavobacteriia</taxon>
        <taxon>Flavobacteriales</taxon>
        <taxon>Flavobacteriaceae</taxon>
        <taxon>Tenacibaculum</taxon>
    </lineage>
</organism>
<reference evidence="2 3" key="1">
    <citation type="submission" date="2024-05" db="EMBL/GenBank/DDBJ databases">
        <authorList>
            <person name="Duchaud E."/>
        </authorList>
    </citation>
    <scope>NUCLEOTIDE SEQUENCE [LARGE SCALE GENOMIC DNA]</scope>
    <source>
        <strain evidence="2">Ena-SAMPLE-TAB-13-05-2024-13:56:06:370-140305</strain>
    </source>
</reference>
<dbReference type="RefSeq" id="WP_348740262.1">
    <property type="nucleotide sequence ID" value="NZ_CAXJRC010000046.1"/>
</dbReference>
<name>A0ABP1FE70_9FLAO</name>
<keyword evidence="3" id="KW-1185">Reference proteome</keyword>
<gene>
    <name evidence="2" type="ORF">T190115A13A_90016</name>
</gene>
<dbReference type="Proteomes" id="UP001497602">
    <property type="component" value="Unassembled WGS sequence"/>
</dbReference>
<evidence type="ECO:0000313" key="3">
    <source>
        <dbReference type="Proteomes" id="UP001497602"/>
    </source>
</evidence>
<feature type="compositionally biased region" description="Acidic residues" evidence="1">
    <location>
        <begin position="44"/>
        <end position="56"/>
    </location>
</feature>
<evidence type="ECO:0000256" key="1">
    <source>
        <dbReference type="SAM" id="MobiDB-lite"/>
    </source>
</evidence>
<dbReference type="EMBL" id="CAXJRC010000046">
    <property type="protein sequence ID" value="CAL2108670.1"/>
    <property type="molecule type" value="Genomic_DNA"/>
</dbReference>
<comment type="caution">
    <text evidence="2">The sequence shown here is derived from an EMBL/GenBank/DDBJ whole genome shotgun (WGS) entry which is preliminary data.</text>
</comment>
<evidence type="ECO:0008006" key="4">
    <source>
        <dbReference type="Google" id="ProtNLM"/>
    </source>
</evidence>
<sequence>MKKIVVGFIVIVSMLLFNSCTDNSLEEIENREQKIQLIDHSEVGDENNEDEEEGSR</sequence>
<proteinExistence type="predicted"/>
<accession>A0ABP1FE70</accession>
<protein>
    <recommendedName>
        <fullName evidence="4">Lipoprotein</fullName>
    </recommendedName>
</protein>
<evidence type="ECO:0000313" key="2">
    <source>
        <dbReference type="EMBL" id="CAL2108670.1"/>
    </source>
</evidence>
<feature type="region of interest" description="Disordered" evidence="1">
    <location>
        <begin position="36"/>
        <end position="56"/>
    </location>
</feature>